<comment type="caution">
    <text evidence="1">The sequence shown here is derived from an EMBL/GenBank/DDBJ whole genome shotgun (WGS) entry which is preliminary data.</text>
</comment>
<gene>
    <name evidence="1" type="ORF">QPK29_030130</name>
</gene>
<keyword evidence="2" id="KW-1185">Reference proteome</keyword>
<accession>A0ACC7MIN4</accession>
<proteinExistence type="predicted"/>
<evidence type="ECO:0000313" key="2">
    <source>
        <dbReference type="Proteomes" id="UP001168096"/>
    </source>
</evidence>
<organism evidence="1 2">
    <name type="scientific">Massilia orientalis</name>
    <dbReference type="NCBI Taxonomy" id="3050128"/>
    <lineage>
        <taxon>Bacteria</taxon>
        <taxon>Pseudomonadati</taxon>
        <taxon>Pseudomonadota</taxon>
        <taxon>Betaproteobacteria</taxon>
        <taxon>Burkholderiales</taxon>
        <taxon>Oxalobacteraceae</taxon>
        <taxon>Telluria group</taxon>
        <taxon>Massilia</taxon>
    </lineage>
</organism>
<protein>
    <submittedName>
        <fullName evidence="1">Helix-turn-helix transcriptional regulator</fullName>
    </submittedName>
</protein>
<dbReference type="EMBL" id="JASNRB020000031">
    <property type="protein sequence ID" value="MFJ1471998.1"/>
    <property type="molecule type" value="Genomic_DNA"/>
</dbReference>
<dbReference type="Proteomes" id="UP001168096">
    <property type="component" value="Unassembled WGS sequence"/>
</dbReference>
<sequence>MNEAIHAIYQSVLEAEPWRASMTLISEYMGCTSTTIVVRPSTATDLGYMVCHPTNGTEFEAAYKTRWYRSDPFVNLPRERAVLVSDMMTNREWQESEYFREFLRSGMPTDADHGMGVDIATSAGTVCRLRLFRYQELPPFDQDDKRRLGILVPHIKQALTLAAHVTRNEAEREIYEEGLDRLNIGVIVLDERGQLLRANPVACHILTAGDGLRLSGRELEACTSAETRELRRLLNNTTTNGRSVAAMSLSRPSGRRKMASVVRSIPMIEESEGRSRPAYAVFLRDPDAQAKPAQEMARQLFDFTPAEANFAVELVNGLSLDDAAIKLGIRRTTARTHLRAIFMKAGVTRQSELVRVLLNAVLGLDAQRD</sequence>
<evidence type="ECO:0000313" key="1">
    <source>
        <dbReference type="EMBL" id="MFJ1471998.1"/>
    </source>
</evidence>
<name>A0ACC7MIN4_9BURK</name>
<reference evidence="1" key="1">
    <citation type="submission" date="2024-11" db="EMBL/GenBank/DDBJ databases">
        <title>Description of Massilia orientalis sp. nov., isolated from rhizosphere soil of Ageratina adenophora.</title>
        <authorList>
            <person name="Wang Y."/>
        </authorList>
    </citation>
    <scope>NUCLEOTIDE SEQUENCE</scope>
    <source>
        <strain evidence="1">YIM B02787</strain>
    </source>
</reference>